<reference evidence="8" key="3">
    <citation type="submission" date="2022-06" db="UniProtKB">
        <authorList>
            <consortium name="EnsemblMetazoa"/>
        </authorList>
    </citation>
    <scope>IDENTIFICATION</scope>
</reference>
<reference evidence="9" key="1">
    <citation type="journal article" date="2020" name="PLoS Negl. Trop. Dis.">
        <title>High-quality nuclear genome for Sarcoptes scabiei-A critical resource for a neglected parasite.</title>
        <authorList>
            <person name="Korhonen P.K."/>
            <person name="Gasser R.B."/>
            <person name="Ma G."/>
            <person name="Wang T."/>
            <person name="Stroehlein A.J."/>
            <person name="Young N.D."/>
            <person name="Ang C.S."/>
            <person name="Fernando D.D."/>
            <person name="Lu H.C."/>
            <person name="Taylor S."/>
            <person name="Reynolds S.L."/>
            <person name="Mofiz E."/>
            <person name="Najaraj S.H."/>
            <person name="Gowda H."/>
            <person name="Madugundu A."/>
            <person name="Renuse S."/>
            <person name="Holt D."/>
            <person name="Pandey A."/>
            <person name="Papenfuss A.T."/>
            <person name="Fischer K."/>
        </authorList>
    </citation>
    <scope>NUCLEOTIDE SEQUENCE [LARGE SCALE GENOMIC DNA]</scope>
</reference>
<dbReference type="InterPro" id="IPR024185">
    <property type="entry name" value="FTHF_cligase-like_sf"/>
</dbReference>
<keyword evidence="6" id="KW-0460">Magnesium</keyword>
<dbReference type="Pfam" id="PF01812">
    <property type="entry name" value="5-FTHF_cyc-lig"/>
    <property type="match status" value="1"/>
</dbReference>
<dbReference type="InterPro" id="IPR002698">
    <property type="entry name" value="FTHF_cligase"/>
</dbReference>
<dbReference type="Proteomes" id="UP000070412">
    <property type="component" value="Unassembled WGS sequence"/>
</dbReference>
<dbReference type="InterPro" id="IPR037171">
    <property type="entry name" value="NagB/RpiA_transferase-like"/>
</dbReference>
<comment type="cofactor">
    <cofactor evidence="6">
        <name>Mg(2+)</name>
        <dbReference type="ChEBI" id="CHEBI:18420"/>
    </cofactor>
</comment>
<evidence type="ECO:0000256" key="5">
    <source>
        <dbReference type="ARBA" id="ARBA00038966"/>
    </source>
</evidence>
<keyword evidence="7" id="KW-0436">Ligase</keyword>
<dbReference type="GO" id="GO:0005739">
    <property type="term" value="C:mitochondrion"/>
    <property type="evidence" value="ECO:0007669"/>
    <property type="project" value="TreeGrafter"/>
</dbReference>
<dbReference type="Gene3D" id="3.40.50.10420">
    <property type="entry name" value="NagB/RpiA/CoA transferase-like"/>
    <property type="match status" value="1"/>
</dbReference>
<dbReference type="EC" id="6.3.3.2" evidence="5 6"/>
<dbReference type="AlphaFoldDB" id="A0A834RCN2"/>
<dbReference type="OMA" id="STIYPCQ"/>
<keyword evidence="6" id="KW-0479">Metal-binding</keyword>
<accession>A0A834RCN2</accession>
<evidence type="ECO:0000256" key="2">
    <source>
        <dbReference type="ARBA" id="ARBA00022741"/>
    </source>
</evidence>
<evidence type="ECO:0000256" key="3">
    <source>
        <dbReference type="ARBA" id="ARBA00022840"/>
    </source>
</evidence>
<keyword evidence="9" id="KW-1185">Reference proteome</keyword>
<organism evidence="7">
    <name type="scientific">Sarcoptes scabiei</name>
    <name type="common">Itch mite</name>
    <name type="synonym">Acarus scabiei</name>
    <dbReference type="NCBI Taxonomy" id="52283"/>
    <lineage>
        <taxon>Eukaryota</taxon>
        <taxon>Metazoa</taxon>
        <taxon>Ecdysozoa</taxon>
        <taxon>Arthropoda</taxon>
        <taxon>Chelicerata</taxon>
        <taxon>Arachnida</taxon>
        <taxon>Acari</taxon>
        <taxon>Acariformes</taxon>
        <taxon>Sarcoptiformes</taxon>
        <taxon>Astigmata</taxon>
        <taxon>Psoroptidia</taxon>
        <taxon>Sarcoptoidea</taxon>
        <taxon>Sarcoptidae</taxon>
        <taxon>Sarcoptinae</taxon>
        <taxon>Sarcoptes</taxon>
    </lineage>
</organism>
<evidence type="ECO:0000313" key="7">
    <source>
        <dbReference type="EMBL" id="KAF7494104.1"/>
    </source>
</evidence>
<dbReference type="GO" id="GO:0009396">
    <property type="term" value="P:folic acid-containing compound biosynthetic process"/>
    <property type="evidence" value="ECO:0007669"/>
    <property type="project" value="TreeGrafter"/>
</dbReference>
<comment type="catalytic activity">
    <reaction evidence="4 6">
        <text>(6S)-5-formyl-5,6,7,8-tetrahydrofolate + ATP = (6R)-5,10-methenyltetrahydrofolate + ADP + phosphate</text>
        <dbReference type="Rhea" id="RHEA:10488"/>
        <dbReference type="ChEBI" id="CHEBI:30616"/>
        <dbReference type="ChEBI" id="CHEBI:43474"/>
        <dbReference type="ChEBI" id="CHEBI:57455"/>
        <dbReference type="ChEBI" id="CHEBI:57457"/>
        <dbReference type="ChEBI" id="CHEBI:456216"/>
        <dbReference type="EC" id="6.3.3.2"/>
    </reaction>
</comment>
<comment type="similarity">
    <text evidence="1 6">Belongs to the 5-formyltetrahydrofolate cyclo-ligase family.</text>
</comment>
<dbReference type="GO" id="GO:0030272">
    <property type="term" value="F:5-formyltetrahydrofolate cyclo-ligase activity"/>
    <property type="evidence" value="ECO:0007669"/>
    <property type="project" value="UniProtKB-EC"/>
</dbReference>
<proteinExistence type="inferred from homology"/>
<dbReference type="SUPFAM" id="SSF100950">
    <property type="entry name" value="NagB/RpiA/CoA transferase-like"/>
    <property type="match status" value="1"/>
</dbReference>
<evidence type="ECO:0000313" key="8">
    <source>
        <dbReference type="EnsemblMetazoa" id="KAF7494104.1"/>
    </source>
</evidence>
<keyword evidence="3 6" id="KW-0067">ATP-binding</keyword>
<dbReference type="GO" id="GO:0046872">
    <property type="term" value="F:metal ion binding"/>
    <property type="evidence" value="ECO:0007669"/>
    <property type="project" value="UniProtKB-KW"/>
</dbReference>
<dbReference type="EnsemblMetazoa" id="SSS_7557s_mrna">
    <property type="protein sequence ID" value="KAF7494104.1"/>
    <property type="gene ID" value="SSS_7557"/>
</dbReference>
<dbReference type="OrthoDB" id="2015992at2759"/>
<dbReference type="EMBL" id="WVUK01000054">
    <property type="protein sequence ID" value="KAF7494104.1"/>
    <property type="molecule type" value="Genomic_DNA"/>
</dbReference>
<dbReference type="GO" id="GO:0005524">
    <property type="term" value="F:ATP binding"/>
    <property type="evidence" value="ECO:0007669"/>
    <property type="project" value="UniProtKB-KW"/>
</dbReference>
<name>A0A834RCN2_SARSC</name>
<evidence type="ECO:0000256" key="1">
    <source>
        <dbReference type="ARBA" id="ARBA00010638"/>
    </source>
</evidence>
<keyword evidence="2 6" id="KW-0547">Nucleotide-binding</keyword>
<dbReference type="NCBIfam" id="TIGR02727">
    <property type="entry name" value="MTHFS_bact"/>
    <property type="match status" value="1"/>
</dbReference>
<dbReference type="PANTHER" id="PTHR23407">
    <property type="entry name" value="ATPASE INHIBITOR/5-FORMYLTETRAHYDROFOLATE CYCLO-LIGASE"/>
    <property type="match status" value="1"/>
</dbReference>
<evidence type="ECO:0000256" key="6">
    <source>
        <dbReference type="RuleBase" id="RU361279"/>
    </source>
</evidence>
<reference evidence="7" key="2">
    <citation type="submission" date="2020-01" db="EMBL/GenBank/DDBJ databases">
        <authorList>
            <person name="Korhonen P.K.K."/>
            <person name="Guangxu M.G."/>
            <person name="Wang T.W."/>
            <person name="Stroehlein A.J.S."/>
            <person name="Young N.D."/>
            <person name="Ang C.-S.A."/>
            <person name="Fernando D.W.F."/>
            <person name="Lu H.L."/>
            <person name="Taylor S.T."/>
            <person name="Ehtesham M.E.M."/>
            <person name="Najaraj S.H.N."/>
            <person name="Harsha G.H.G."/>
            <person name="Madugundu A.M."/>
            <person name="Renuse S.R."/>
            <person name="Holt D.H."/>
            <person name="Pandey A.P."/>
            <person name="Papenfuss A.P."/>
            <person name="Gasser R.B.G."/>
            <person name="Fischer K.F."/>
        </authorList>
    </citation>
    <scope>NUCLEOTIDE SEQUENCE</scope>
    <source>
        <strain evidence="7">SSS_KF_BRIS2020</strain>
    </source>
</reference>
<dbReference type="PANTHER" id="PTHR23407:SF1">
    <property type="entry name" value="5-FORMYLTETRAHYDROFOLATE CYCLO-LIGASE"/>
    <property type="match status" value="1"/>
</dbReference>
<gene>
    <name evidence="7" type="ORF">SSS_7557</name>
</gene>
<dbReference type="GO" id="GO:0035999">
    <property type="term" value="P:tetrahydrofolate interconversion"/>
    <property type="evidence" value="ECO:0007669"/>
    <property type="project" value="TreeGrafter"/>
</dbReference>
<sequence length="297" mass="34712">MIELKISDLLRTSSNDLNRMFRFSILVYKRKIFVNRSLLQRTFKSSSTVFYKINSSSFEMNDENEINKAKRKVRRLISLKLKQLTPEEIQSQSQLVQEKLYNLEEFRQSKRIGIFLSMPNEIDTIPILRKCFEDKKQCFVPRFDLKNPLMDMIECYSFEDYLSLPIEPLYKIKQPSMDDADHRERLNVFNTDGLDLLLVPGVAFTKTGLRLGHGKGYYDRWLAKCLKLANTETLLLHTHDGYSDDDNVDVVSDNNKFTNTPSSFRMPYTIGLGLREQIIDEIPIGKFDIKIDRILSP</sequence>
<evidence type="ECO:0000313" key="9">
    <source>
        <dbReference type="Proteomes" id="UP000070412"/>
    </source>
</evidence>
<protein>
    <recommendedName>
        <fullName evidence="5 6">5-formyltetrahydrofolate cyclo-ligase</fullName>
        <ecNumber evidence="5 6">6.3.3.2</ecNumber>
    </recommendedName>
</protein>
<evidence type="ECO:0000256" key="4">
    <source>
        <dbReference type="ARBA" id="ARBA00036539"/>
    </source>
</evidence>